<keyword evidence="1 4" id="KW-0808">Transferase</keyword>
<proteinExistence type="inferred from homology"/>
<feature type="active site" evidence="5">
    <location>
        <position position="207"/>
    </location>
</feature>
<evidence type="ECO:0000256" key="4">
    <source>
        <dbReference type="PIRNR" id="PIRNR000446"/>
    </source>
</evidence>
<feature type="active site" evidence="5">
    <location>
        <position position="97"/>
    </location>
</feature>
<evidence type="ECO:0000313" key="7">
    <source>
        <dbReference type="EMBL" id="BAL55662.1"/>
    </source>
</evidence>
<evidence type="ECO:0000259" key="6">
    <source>
        <dbReference type="SMART" id="SM00827"/>
    </source>
</evidence>
<name>H5SHM6_9CHLR</name>
<dbReference type="EMBL" id="AP011725">
    <property type="protein sequence ID" value="BAL55662.1"/>
    <property type="molecule type" value="Genomic_DNA"/>
</dbReference>
<dbReference type="Pfam" id="PF00698">
    <property type="entry name" value="Acyl_transf_1"/>
    <property type="match status" value="1"/>
</dbReference>
<dbReference type="InterPro" id="IPR014043">
    <property type="entry name" value="Acyl_transferase_dom"/>
</dbReference>
<evidence type="ECO:0000256" key="2">
    <source>
        <dbReference type="ARBA" id="ARBA00023315"/>
    </source>
</evidence>
<dbReference type="InterPro" id="IPR024925">
    <property type="entry name" value="Malonyl_CoA-ACP_transAc"/>
</dbReference>
<dbReference type="GO" id="GO:0004314">
    <property type="term" value="F:[acyl-carrier-protein] S-malonyltransferase activity"/>
    <property type="evidence" value="ECO:0007669"/>
    <property type="project" value="UniProtKB-EC"/>
</dbReference>
<sequence length="315" mass="33284">MKLLPEETVFVFPGQGSQSVGMGKALAESFSPAQQIFSQADEILGFPLSRLMWEGPESELNDTINTQPALFVHSLAVYRVFTSLYPDFQPLAMAGHSLGELSALTASGAMEFADGLRLARRRGELMKQAGELSSGGMAAILGLDIPSLEQICAQASAPGEIVQVANDNCPGQVVISGAQAALQRAMEAAKAAGARRVIPLAVSIAAHSDLMAPAQAGFNEALEHLPMTPPRVPVIGNVSAQILASVDDVRADLAAQLTHRVRWVESVQKLIEMGARNFIEMGNGNVLAGLIRRIDGTVKTFSLGTPADFDALLAL</sequence>
<dbReference type="AlphaFoldDB" id="H5SHM6"/>
<gene>
    <name evidence="7" type="ORF">HGMM_F30B08C14</name>
</gene>
<dbReference type="EC" id="2.3.1.39" evidence="4"/>
<evidence type="ECO:0000256" key="3">
    <source>
        <dbReference type="ARBA" id="ARBA00048462"/>
    </source>
</evidence>
<dbReference type="Gene3D" id="3.40.366.10">
    <property type="entry name" value="Malonyl-Coenzyme A Acyl Carrier Protein, domain 2"/>
    <property type="match status" value="1"/>
</dbReference>
<dbReference type="PANTHER" id="PTHR42681:SF1">
    <property type="entry name" value="MALONYL-COA-ACYL CARRIER PROTEIN TRANSACYLASE, MITOCHONDRIAL"/>
    <property type="match status" value="1"/>
</dbReference>
<comment type="catalytic activity">
    <reaction evidence="3 4">
        <text>holo-[ACP] + malonyl-CoA = malonyl-[ACP] + CoA</text>
        <dbReference type="Rhea" id="RHEA:41792"/>
        <dbReference type="Rhea" id="RHEA-COMP:9623"/>
        <dbReference type="Rhea" id="RHEA-COMP:9685"/>
        <dbReference type="ChEBI" id="CHEBI:57287"/>
        <dbReference type="ChEBI" id="CHEBI:57384"/>
        <dbReference type="ChEBI" id="CHEBI:64479"/>
        <dbReference type="ChEBI" id="CHEBI:78449"/>
        <dbReference type="EC" id="2.3.1.39"/>
    </reaction>
</comment>
<dbReference type="InterPro" id="IPR016035">
    <property type="entry name" value="Acyl_Trfase/lysoPLipase"/>
</dbReference>
<comment type="similarity">
    <text evidence="4">Belongs to the fabD family.</text>
</comment>
<evidence type="ECO:0000256" key="5">
    <source>
        <dbReference type="PIRSR" id="PIRSR000446-1"/>
    </source>
</evidence>
<dbReference type="InterPro" id="IPR001227">
    <property type="entry name" value="Ac_transferase_dom_sf"/>
</dbReference>
<feature type="domain" description="Malonyl-CoA:ACP transacylase (MAT)" evidence="6">
    <location>
        <begin position="11"/>
        <end position="308"/>
    </location>
</feature>
<organism evidence="7">
    <name type="scientific">uncultured Chloroflexota bacterium</name>
    <dbReference type="NCBI Taxonomy" id="166587"/>
    <lineage>
        <taxon>Bacteria</taxon>
        <taxon>Bacillati</taxon>
        <taxon>Chloroflexota</taxon>
        <taxon>environmental samples</taxon>
    </lineage>
</organism>
<keyword evidence="2 4" id="KW-0012">Acyltransferase</keyword>
<evidence type="ECO:0000256" key="1">
    <source>
        <dbReference type="ARBA" id="ARBA00022679"/>
    </source>
</evidence>
<dbReference type="GO" id="GO:0005829">
    <property type="term" value="C:cytosol"/>
    <property type="evidence" value="ECO:0007669"/>
    <property type="project" value="TreeGrafter"/>
</dbReference>
<reference evidence="7" key="2">
    <citation type="journal article" date="2012" name="PLoS ONE">
        <title>A Deeply Branching Thermophilic Bacterium with an Ancient Acetyl-CoA Pathway Dominates a Subsurface Ecosystem.</title>
        <authorList>
            <person name="Takami H."/>
            <person name="Noguchi H."/>
            <person name="Takaki Y."/>
            <person name="Uchiyama I."/>
            <person name="Toyoda A."/>
            <person name="Nishi S."/>
            <person name="Chee G.-J."/>
            <person name="Arai W."/>
            <person name="Nunoura T."/>
            <person name="Itoh T."/>
            <person name="Hattori M."/>
            <person name="Takai K."/>
        </authorList>
    </citation>
    <scope>NUCLEOTIDE SEQUENCE</scope>
</reference>
<dbReference type="InterPro" id="IPR050858">
    <property type="entry name" value="Mal-CoA-ACP_Trans/PKS_FabD"/>
</dbReference>
<accession>H5SHM6</accession>
<protein>
    <recommendedName>
        <fullName evidence="4">Malonyl CoA-acyl carrier protein transacylase</fullName>
        <ecNumber evidence="4">2.3.1.39</ecNumber>
    </recommendedName>
</protein>
<dbReference type="NCBIfam" id="TIGR00128">
    <property type="entry name" value="fabD"/>
    <property type="match status" value="1"/>
</dbReference>
<dbReference type="GO" id="GO:0006633">
    <property type="term" value="P:fatty acid biosynthetic process"/>
    <property type="evidence" value="ECO:0007669"/>
    <property type="project" value="TreeGrafter"/>
</dbReference>
<reference evidence="7" key="1">
    <citation type="journal article" date="2005" name="Environ. Microbiol.">
        <title>Genetic and functional properties of uncultivated thermophilic crenarchaeotes from a subsurface gold mine as revealed by analysis of genome fragments.</title>
        <authorList>
            <person name="Nunoura T."/>
            <person name="Hirayama H."/>
            <person name="Takami H."/>
            <person name="Oida H."/>
            <person name="Nishi S."/>
            <person name="Shimamura S."/>
            <person name="Suzuki Y."/>
            <person name="Inagaki F."/>
            <person name="Takai K."/>
            <person name="Nealson K.H."/>
            <person name="Horikoshi K."/>
        </authorList>
    </citation>
    <scope>NUCLEOTIDE SEQUENCE</scope>
</reference>
<dbReference type="SUPFAM" id="SSF52151">
    <property type="entry name" value="FabD/lysophospholipase-like"/>
    <property type="match status" value="1"/>
</dbReference>
<dbReference type="FunFam" id="3.30.70.250:FF:000001">
    <property type="entry name" value="Malonyl CoA-acyl carrier protein transacylase"/>
    <property type="match status" value="1"/>
</dbReference>
<dbReference type="PANTHER" id="PTHR42681">
    <property type="entry name" value="MALONYL-COA-ACYL CARRIER PROTEIN TRANSACYLASE, MITOCHONDRIAL"/>
    <property type="match status" value="1"/>
</dbReference>
<dbReference type="InterPro" id="IPR004410">
    <property type="entry name" value="Malonyl_CoA-ACP_transAc_FabD"/>
</dbReference>
<dbReference type="SMART" id="SM00827">
    <property type="entry name" value="PKS_AT"/>
    <property type="match status" value="1"/>
</dbReference>
<dbReference type="PIRSF" id="PIRSF000446">
    <property type="entry name" value="Mct"/>
    <property type="match status" value="1"/>
</dbReference>
<dbReference type="Gene3D" id="3.30.70.250">
    <property type="entry name" value="Malonyl-CoA ACP transacylase, ACP-binding"/>
    <property type="match status" value="1"/>
</dbReference>
<dbReference type="SUPFAM" id="SSF55048">
    <property type="entry name" value="Probable ACP-binding domain of malonyl-CoA ACP transacylase"/>
    <property type="match status" value="1"/>
</dbReference>
<dbReference type="InterPro" id="IPR016036">
    <property type="entry name" value="Malonyl_transacylase_ACP-bd"/>
</dbReference>